<gene>
    <name evidence="9" type="ORF">F9L07_08900</name>
</gene>
<comment type="caution">
    <text evidence="9">The sequence shown here is derived from an EMBL/GenBank/DDBJ whole genome shotgun (WGS) entry which is preliminary data.</text>
</comment>
<feature type="transmembrane region" description="Helical" evidence="7">
    <location>
        <begin position="586"/>
        <end position="607"/>
    </location>
</feature>
<evidence type="ECO:0000256" key="4">
    <source>
        <dbReference type="ARBA" id="ARBA00022692"/>
    </source>
</evidence>
<sequence length="637" mass="70993">MQIGSHLVATGRITPEQLDTALAHQRAEGGQLGQHLVLAGALTRRELYEALAEHWETASRDLVAHPPDPALAGRLDVAELSHLGWVPCEERPDGTLVVATSVRPTPELLEQVRERFGTDQVELVASTHWDVFRASEQANRGKLQRLAEDMLAEERPEHSARRGLTRLQLVLPFVIGLVFVVGAVLEPRRAFVVLLSATNLVFLLSILFKAGSSLRAPLMRARRERLRLAEMRERQRRGLAPEWQPGGDDAELPVYTILVPAFREANIIDKLIRNLGALDYPRSRLDVIVLMEENDPETVAAAKRVAPPDYVRLLVVPAGEPQTKPRACNYGLAFARGKYVVIYDAEDRPEPLQLRKAVAAFERDAFEHEHLGSTRPRLACVQAALHYFNADYNVLTRMFAIEYAHWFESMLPGIDGSGIPLPLGGTSNHFDTEVLKRLGAWDPYNVTEDADLGLRVSVEGYRVDVLDSTTGEEACATVPAWIPQRTRWIKGYLITAAVNMRHPLRFLRRVGPLGMVGMVGLIIGTPLTFLAYPLVLGFTVITYVGVRLIGLDLPHWVVLSSLVTAVLGNALMIIVSGIAATRRYNWRIGVFALLNPLYWCLHAYAAWRALGQTIFSPHRWEKTPHGISEDYESTAHV</sequence>
<feature type="transmembrane region" description="Helical" evidence="7">
    <location>
        <begin position="529"/>
        <end position="549"/>
    </location>
</feature>
<feature type="transmembrane region" description="Helical" evidence="7">
    <location>
        <begin position="191"/>
        <end position="210"/>
    </location>
</feature>
<evidence type="ECO:0000256" key="5">
    <source>
        <dbReference type="ARBA" id="ARBA00022989"/>
    </source>
</evidence>
<dbReference type="CDD" id="cd06427">
    <property type="entry name" value="CESA_like_2"/>
    <property type="match status" value="1"/>
</dbReference>
<feature type="transmembrane region" description="Helical" evidence="7">
    <location>
        <begin position="556"/>
        <end position="580"/>
    </location>
</feature>
<dbReference type="InterPro" id="IPR037257">
    <property type="entry name" value="T2SS_E_N_sf"/>
</dbReference>
<evidence type="ECO:0000256" key="3">
    <source>
        <dbReference type="ARBA" id="ARBA00022679"/>
    </source>
</evidence>
<keyword evidence="5 7" id="KW-1133">Transmembrane helix</keyword>
<dbReference type="SUPFAM" id="SSF53448">
    <property type="entry name" value="Nucleotide-diphospho-sugar transferases"/>
    <property type="match status" value="1"/>
</dbReference>
<dbReference type="Gene3D" id="3.90.550.10">
    <property type="entry name" value="Spore Coat Polysaccharide Biosynthesis Protein SpsA, Chain A"/>
    <property type="match status" value="1"/>
</dbReference>
<evidence type="ECO:0000259" key="8">
    <source>
        <dbReference type="Pfam" id="PF05157"/>
    </source>
</evidence>
<evidence type="ECO:0000256" key="2">
    <source>
        <dbReference type="ARBA" id="ARBA00022676"/>
    </source>
</evidence>
<dbReference type="Pfam" id="PF13641">
    <property type="entry name" value="Glyco_tranf_2_3"/>
    <property type="match status" value="1"/>
</dbReference>
<reference evidence="9 10" key="1">
    <citation type="submission" date="2019-09" db="EMBL/GenBank/DDBJ databases">
        <title>Pimelobacter sp. isolated from Paulinella.</title>
        <authorList>
            <person name="Jeong S.E."/>
        </authorList>
    </citation>
    <scope>NUCLEOTIDE SEQUENCE [LARGE SCALE GENOMIC DNA]</scope>
    <source>
        <strain evidence="9 10">Pch-N</strain>
    </source>
</reference>
<evidence type="ECO:0000256" key="6">
    <source>
        <dbReference type="ARBA" id="ARBA00023136"/>
    </source>
</evidence>
<dbReference type="AlphaFoldDB" id="A0A7J5E124"/>
<accession>A0A7J5E124</accession>
<name>A0A7J5E124_NOCSI</name>
<feature type="transmembrane region" description="Helical" evidence="7">
    <location>
        <begin position="167"/>
        <end position="185"/>
    </location>
</feature>
<protein>
    <submittedName>
        <fullName evidence="9">Glycosyltransferase</fullName>
    </submittedName>
</protein>
<dbReference type="GO" id="GO:0016757">
    <property type="term" value="F:glycosyltransferase activity"/>
    <property type="evidence" value="ECO:0007669"/>
    <property type="project" value="UniProtKB-KW"/>
</dbReference>
<proteinExistence type="predicted"/>
<dbReference type="EMBL" id="WBVM01000001">
    <property type="protein sequence ID" value="KAB2811945.1"/>
    <property type="molecule type" value="Genomic_DNA"/>
</dbReference>
<evidence type="ECO:0000313" key="10">
    <source>
        <dbReference type="Proteomes" id="UP000449906"/>
    </source>
</evidence>
<dbReference type="PANTHER" id="PTHR43867">
    <property type="entry name" value="CELLULOSE SYNTHASE CATALYTIC SUBUNIT A [UDP-FORMING]"/>
    <property type="match status" value="1"/>
</dbReference>
<evidence type="ECO:0000256" key="1">
    <source>
        <dbReference type="ARBA" id="ARBA00004141"/>
    </source>
</evidence>
<feature type="domain" description="Type II secretion system protein GspE N-terminal" evidence="8">
    <location>
        <begin position="61"/>
        <end position="140"/>
    </location>
</feature>
<dbReference type="InterPro" id="IPR050321">
    <property type="entry name" value="Glycosyltr_2/OpgH_subfam"/>
</dbReference>
<comment type="subcellular location">
    <subcellularLocation>
        <location evidence="1">Membrane</location>
        <topology evidence="1">Multi-pass membrane protein</topology>
    </subcellularLocation>
</comment>
<keyword evidence="4 7" id="KW-0812">Transmembrane</keyword>
<keyword evidence="3 9" id="KW-0808">Transferase</keyword>
<dbReference type="SUPFAM" id="SSF160246">
    <property type="entry name" value="EspE N-terminal domain-like"/>
    <property type="match status" value="1"/>
</dbReference>
<dbReference type="RefSeq" id="WP_151579362.1">
    <property type="nucleotide sequence ID" value="NZ_WBVM01000001.1"/>
</dbReference>
<organism evidence="9 10">
    <name type="scientific">Nocardioides simplex</name>
    <name type="common">Arthrobacter simplex</name>
    <dbReference type="NCBI Taxonomy" id="2045"/>
    <lineage>
        <taxon>Bacteria</taxon>
        <taxon>Bacillati</taxon>
        <taxon>Actinomycetota</taxon>
        <taxon>Actinomycetes</taxon>
        <taxon>Propionibacteriales</taxon>
        <taxon>Nocardioidaceae</taxon>
        <taxon>Pimelobacter</taxon>
    </lineage>
</organism>
<dbReference type="InterPro" id="IPR029044">
    <property type="entry name" value="Nucleotide-diphossugar_trans"/>
</dbReference>
<dbReference type="Pfam" id="PF05157">
    <property type="entry name" value="MshEN"/>
    <property type="match status" value="1"/>
</dbReference>
<dbReference type="PANTHER" id="PTHR43867:SF2">
    <property type="entry name" value="CELLULOSE SYNTHASE CATALYTIC SUBUNIT A [UDP-FORMING]"/>
    <property type="match status" value="1"/>
</dbReference>
<keyword evidence="2" id="KW-0328">Glycosyltransferase</keyword>
<dbReference type="Proteomes" id="UP000449906">
    <property type="component" value="Unassembled WGS sequence"/>
</dbReference>
<keyword evidence="6 7" id="KW-0472">Membrane</keyword>
<evidence type="ECO:0000313" key="9">
    <source>
        <dbReference type="EMBL" id="KAB2811945.1"/>
    </source>
</evidence>
<evidence type="ECO:0000256" key="7">
    <source>
        <dbReference type="SAM" id="Phobius"/>
    </source>
</evidence>
<dbReference type="GO" id="GO:0016020">
    <property type="term" value="C:membrane"/>
    <property type="evidence" value="ECO:0007669"/>
    <property type="project" value="UniProtKB-SubCell"/>
</dbReference>
<dbReference type="InterPro" id="IPR007831">
    <property type="entry name" value="T2SS_GspE_N"/>
</dbReference>